<sequence>MMFISEIDAAVLVQSAVRQTASRLRIDDVEWKNIDELLEEIALRDQDAHESLQDFLKAYMAWFEFHQKVDRQGKAGRLDAREQAELTRLIDNRNRARAAILQQLATLV</sequence>
<evidence type="ECO:0000313" key="1">
    <source>
        <dbReference type="EMBL" id="KYF51439.1"/>
    </source>
</evidence>
<name>A0A150P6W0_SORCE</name>
<organism evidence="1 2">
    <name type="scientific">Sorangium cellulosum</name>
    <name type="common">Polyangium cellulosum</name>
    <dbReference type="NCBI Taxonomy" id="56"/>
    <lineage>
        <taxon>Bacteria</taxon>
        <taxon>Pseudomonadati</taxon>
        <taxon>Myxococcota</taxon>
        <taxon>Polyangia</taxon>
        <taxon>Polyangiales</taxon>
        <taxon>Polyangiaceae</taxon>
        <taxon>Sorangium</taxon>
    </lineage>
</organism>
<protein>
    <submittedName>
        <fullName evidence="1">Uncharacterized protein</fullName>
    </submittedName>
</protein>
<proteinExistence type="predicted"/>
<dbReference type="AlphaFoldDB" id="A0A150P6W0"/>
<dbReference type="EMBL" id="JELY01002836">
    <property type="protein sequence ID" value="KYF51439.1"/>
    <property type="molecule type" value="Genomic_DNA"/>
</dbReference>
<comment type="caution">
    <text evidence="1">The sequence shown here is derived from an EMBL/GenBank/DDBJ whole genome shotgun (WGS) entry which is preliminary data.</text>
</comment>
<evidence type="ECO:0000313" key="2">
    <source>
        <dbReference type="Proteomes" id="UP000075420"/>
    </source>
</evidence>
<accession>A0A150P6W0</accession>
<reference evidence="1 2" key="1">
    <citation type="submission" date="2014-02" db="EMBL/GenBank/DDBJ databases">
        <title>The small core and large imbalanced accessory genome model reveals a collaborative survival strategy of Sorangium cellulosum strains in nature.</title>
        <authorList>
            <person name="Han K."/>
            <person name="Peng R."/>
            <person name="Blom J."/>
            <person name="Li Y.-Z."/>
        </authorList>
    </citation>
    <scope>NUCLEOTIDE SEQUENCE [LARGE SCALE GENOMIC DNA]</scope>
    <source>
        <strain evidence="1 2">So0157-25</strain>
    </source>
</reference>
<gene>
    <name evidence="1" type="ORF">BE08_08310</name>
</gene>
<dbReference type="Proteomes" id="UP000075420">
    <property type="component" value="Unassembled WGS sequence"/>
</dbReference>